<dbReference type="GO" id="GO:0031083">
    <property type="term" value="C:BLOC-1 complex"/>
    <property type="evidence" value="ECO:0007669"/>
    <property type="project" value="InterPro"/>
</dbReference>
<dbReference type="PANTHER" id="PTHR31784:SF2">
    <property type="entry name" value="BIOGENESIS OF LYSOSOME-RELATED ORGANELLES COMPLEX 1 SUBUNIT 5"/>
    <property type="match status" value="1"/>
</dbReference>
<sequence>MLCEQIFKDITEIHARLFDHRPAIQGHINYFLKEFEEKRGDREKVGLRNIEKAVVDIKDKFLPESKDAMDVFLTNLIAKLKVATEVCKKIEEKENNIEIPYLEDQREQRKKNWEDFMQRQFERSAEVDQEYDAQVIKLSKEYSDLEDKLISDYKTRP</sequence>
<name>A0AAE0VFB4_9BIVA</name>
<accession>A0AAE0VFB4</accession>
<reference evidence="3" key="2">
    <citation type="journal article" date="2021" name="Genome Biol. Evol.">
        <title>Developing a high-quality reference genome for a parasitic bivalve with doubly uniparental inheritance (Bivalvia: Unionida).</title>
        <authorList>
            <person name="Smith C.H."/>
        </authorList>
    </citation>
    <scope>NUCLEOTIDE SEQUENCE</scope>
    <source>
        <strain evidence="3">CHS0354</strain>
        <tissue evidence="3">Mantle</tissue>
    </source>
</reference>
<keyword evidence="4" id="KW-1185">Reference proteome</keyword>
<protein>
    <recommendedName>
        <fullName evidence="2">Biogenesis of lysosome-related organelles complex 1 subunit 5</fullName>
    </recommendedName>
</protein>
<dbReference type="AlphaFoldDB" id="A0AAE0VFB4"/>
<gene>
    <name evidence="3" type="ORF">CHS0354_023131</name>
</gene>
<comment type="caution">
    <text evidence="3">The sequence shown here is derived from an EMBL/GenBank/DDBJ whole genome shotgun (WGS) entry which is preliminary data.</text>
</comment>
<evidence type="ECO:0000256" key="1">
    <source>
        <dbReference type="ARBA" id="ARBA00010754"/>
    </source>
</evidence>
<reference evidence="3" key="3">
    <citation type="submission" date="2023-05" db="EMBL/GenBank/DDBJ databases">
        <authorList>
            <person name="Smith C.H."/>
        </authorList>
    </citation>
    <scope>NUCLEOTIDE SEQUENCE</scope>
    <source>
        <strain evidence="3">CHS0354</strain>
        <tissue evidence="3">Mantle</tissue>
    </source>
</reference>
<dbReference type="InterPro" id="IPR017243">
    <property type="entry name" value="Bloc1s5"/>
</dbReference>
<comment type="similarity">
    <text evidence="1">Belongs to the BLOC1S5 family.</text>
</comment>
<dbReference type="EMBL" id="JAEAOA010001402">
    <property type="protein sequence ID" value="KAK3576613.1"/>
    <property type="molecule type" value="Genomic_DNA"/>
</dbReference>
<dbReference type="Proteomes" id="UP001195483">
    <property type="component" value="Unassembled WGS sequence"/>
</dbReference>
<dbReference type="Pfam" id="PF14942">
    <property type="entry name" value="Muted"/>
    <property type="match status" value="1"/>
</dbReference>
<evidence type="ECO:0000313" key="3">
    <source>
        <dbReference type="EMBL" id="KAK3576613.1"/>
    </source>
</evidence>
<organism evidence="3 4">
    <name type="scientific">Potamilus streckersoni</name>
    <dbReference type="NCBI Taxonomy" id="2493646"/>
    <lineage>
        <taxon>Eukaryota</taxon>
        <taxon>Metazoa</taxon>
        <taxon>Spiralia</taxon>
        <taxon>Lophotrochozoa</taxon>
        <taxon>Mollusca</taxon>
        <taxon>Bivalvia</taxon>
        <taxon>Autobranchia</taxon>
        <taxon>Heteroconchia</taxon>
        <taxon>Palaeoheterodonta</taxon>
        <taxon>Unionida</taxon>
        <taxon>Unionoidea</taxon>
        <taxon>Unionidae</taxon>
        <taxon>Ambleminae</taxon>
        <taxon>Lampsilini</taxon>
        <taxon>Potamilus</taxon>
    </lineage>
</organism>
<dbReference type="GO" id="GO:0030133">
    <property type="term" value="C:transport vesicle"/>
    <property type="evidence" value="ECO:0007669"/>
    <property type="project" value="InterPro"/>
</dbReference>
<dbReference type="PANTHER" id="PTHR31784">
    <property type="entry name" value="BIOGENESIS OF LYSOSOME-RELATED ORGANELLES COMPLEX 1 SUBUNIT 5"/>
    <property type="match status" value="1"/>
</dbReference>
<proteinExistence type="inferred from homology"/>
<evidence type="ECO:0000256" key="2">
    <source>
        <dbReference type="ARBA" id="ARBA00019580"/>
    </source>
</evidence>
<reference evidence="3" key="1">
    <citation type="journal article" date="2021" name="Genome Biol. Evol.">
        <title>A High-Quality Reference Genome for a Parasitic Bivalve with Doubly Uniparental Inheritance (Bivalvia: Unionida).</title>
        <authorList>
            <person name="Smith C.H."/>
        </authorList>
    </citation>
    <scope>NUCLEOTIDE SEQUENCE</scope>
    <source>
        <strain evidence="3">CHS0354</strain>
    </source>
</reference>
<evidence type="ECO:0000313" key="4">
    <source>
        <dbReference type="Proteomes" id="UP001195483"/>
    </source>
</evidence>